<accession>A0A645HDP5</accession>
<organism evidence="2">
    <name type="scientific">bioreactor metagenome</name>
    <dbReference type="NCBI Taxonomy" id="1076179"/>
    <lineage>
        <taxon>unclassified sequences</taxon>
        <taxon>metagenomes</taxon>
        <taxon>ecological metagenomes</taxon>
    </lineage>
</organism>
<reference evidence="2" key="1">
    <citation type="submission" date="2019-08" db="EMBL/GenBank/DDBJ databases">
        <authorList>
            <person name="Kucharzyk K."/>
            <person name="Murdoch R.W."/>
            <person name="Higgins S."/>
            <person name="Loffler F."/>
        </authorList>
    </citation>
    <scope>NUCLEOTIDE SEQUENCE</scope>
</reference>
<dbReference type="AlphaFoldDB" id="A0A645HDP5"/>
<name>A0A645HDP5_9ZZZZ</name>
<feature type="region of interest" description="Disordered" evidence="1">
    <location>
        <begin position="1"/>
        <end position="34"/>
    </location>
</feature>
<proteinExistence type="predicted"/>
<protein>
    <submittedName>
        <fullName evidence="2">Uncharacterized protein</fullName>
    </submittedName>
</protein>
<comment type="caution">
    <text evidence="2">The sequence shown here is derived from an EMBL/GenBank/DDBJ whole genome shotgun (WGS) entry which is preliminary data.</text>
</comment>
<sequence length="58" mass="6644">MAGMIKTPSYQQTRGRMTLDGQNANRRDDGQDGCQTVEHPFASRHMDFQVMHRVVHTV</sequence>
<dbReference type="EMBL" id="VSSQ01090287">
    <property type="protein sequence ID" value="MPN36249.1"/>
    <property type="molecule type" value="Genomic_DNA"/>
</dbReference>
<gene>
    <name evidence="2" type="ORF">SDC9_183758</name>
</gene>
<feature type="compositionally biased region" description="Polar residues" evidence="1">
    <location>
        <begin position="8"/>
        <end position="24"/>
    </location>
</feature>
<evidence type="ECO:0000256" key="1">
    <source>
        <dbReference type="SAM" id="MobiDB-lite"/>
    </source>
</evidence>
<evidence type="ECO:0000313" key="2">
    <source>
        <dbReference type="EMBL" id="MPN36249.1"/>
    </source>
</evidence>